<dbReference type="OrthoDB" id="4185962at2759"/>
<organism evidence="2 3">
    <name type="scientific">Penicillium argentinense</name>
    <dbReference type="NCBI Taxonomy" id="1131581"/>
    <lineage>
        <taxon>Eukaryota</taxon>
        <taxon>Fungi</taxon>
        <taxon>Dikarya</taxon>
        <taxon>Ascomycota</taxon>
        <taxon>Pezizomycotina</taxon>
        <taxon>Eurotiomycetes</taxon>
        <taxon>Eurotiomycetidae</taxon>
        <taxon>Eurotiales</taxon>
        <taxon>Aspergillaceae</taxon>
        <taxon>Penicillium</taxon>
    </lineage>
</organism>
<feature type="compositionally biased region" description="Polar residues" evidence="1">
    <location>
        <begin position="180"/>
        <end position="192"/>
    </location>
</feature>
<feature type="region of interest" description="Disordered" evidence="1">
    <location>
        <begin position="144"/>
        <end position="312"/>
    </location>
</feature>
<reference evidence="2" key="2">
    <citation type="journal article" date="2023" name="IMA Fungus">
        <title>Comparative genomic study of the Penicillium genus elucidates a diverse pangenome and 15 lateral gene transfer events.</title>
        <authorList>
            <person name="Petersen C."/>
            <person name="Sorensen T."/>
            <person name="Nielsen M.R."/>
            <person name="Sondergaard T.E."/>
            <person name="Sorensen J.L."/>
            <person name="Fitzpatrick D.A."/>
            <person name="Frisvad J.C."/>
            <person name="Nielsen K.L."/>
        </authorList>
    </citation>
    <scope>NUCLEOTIDE SEQUENCE</scope>
    <source>
        <strain evidence="2">IBT 30761</strain>
    </source>
</reference>
<comment type="caution">
    <text evidence="2">The sequence shown here is derived from an EMBL/GenBank/DDBJ whole genome shotgun (WGS) entry which is preliminary data.</text>
</comment>
<accession>A0A9W9G6Q2</accession>
<gene>
    <name evidence="2" type="ORF">N7532_000417</name>
</gene>
<proteinExistence type="predicted"/>
<feature type="region of interest" description="Disordered" evidence="1">
    <location>
        <begin position="327"/>
        <end position="354"/>
    </location>
</feature>
<dbReference type="Proteomes" id="UP001149074">
    <property type="component" value="Unassembled WGS sequence"/>
</dbReference>
<feature type="compositionally biased region" description="Basic and acidic residues" evidence="1">
    <location>
        <begin position="90"/>
        <end position="108"/>
    </location>
</feature>
<feature type="region of interest" description="Disordered" evidence="1">
    <location>
        <begin position="1"/>
        <end position="125"/>
    </location>
</feature>
<keyword evidence="3" id="KW-1185">Reference proteome</keyword>
<evidence type="ECO:0000256" key="1">
    <source>
        <dbReference type="SAM" id="MobiDB-lite"/>
    </source>
</evidence>
<sequence length="649" mass="72850">MPPERREGSPRRERRSSTFSLSAAFRSPRKRTSVLETPITDAIKQGPPDSPTLPRVSQPDPRDIPTCVERMHYPVYDPLNPRHNPAVRSDPSRQVRDDHTSNSHDAHTPKTQKQHRLLEELPKRSIHKARSGLLAIKTGLQRLSFRESAEVTEGVPHPNERCEERRQERREAVRRRGPGHSSTTQEDLSFGNSLYRASLGRRPPPNTDGAADDFNFTPRAVSPPLLTNVVSAPAQLGSTSSSQSIDQPDMTEEQPATVVRDEPPPYCSRMSRDSQNTSTDGALDRAASSKTQDRSTRSGTSTEWEGLGSPASSFRYENMTLHVQAHKPATVSPVTSARSSTSAPSNSRSEALVSQERLPLREDLQEFLDDEEEPQFAAPSPPSAVVPVAFPGVYHALLDQWTTDPRNKTDKIPSTTRESATYNTVRIPQVFQARDELSPTQSEDHHSFELHMSIRNEDQETSAEPYSEFQHSRLDLTAPWETISPTDRRYSLSIGGWDRTIESLYDGSDYSPCHYTSGSSPSANVTSRTSVYDDIWSPLESPINEDVLFSSFFRNDFRNEYYMADGKTTTDHRPDGGDMGVKAERRVFGDGTMHSGRGLDRTPSDRLREITERVSSRSLQRPSQLNPRPEQRKSESTDDDTFLRHPHQG</sequence>
<name>A0A9W9G6Q2_9EURO</name>
<feature type="compositionally biased region" description="Basic and acidic residues" evidence="1">
    <location>
        <begin position="158"/>
        <end position="171"/>
    </location>
</feature>
<evidence type="ECO:0000313" key="2">
    <source>
        <dbReference type="EMBL" id="KAJ5112372.1"/>
    </source>
</evidence>
<dbReference type="EMBL" id="JAPQKI010000001">
    <property type="protein sequence ID" value="KAJ5112372.1"/>
    <property type="molecule type" value="Genomic_DNA"/>
</dbReference>
<dbReference type="GeneID" id="81351900"/>
<dbReference type="AlphaFoldDB" id="A0A9W9G6Q2"/>
<feature type="compositionally biased region" description="Basic and acidic residues" evidence="1">
    <location>
        <begin position="597"/>
        <end position="615"/>
    </location>
</feature>
<evidence type="ECO:0000313" key="3">
    <source>
        <dbReference type="Proteomes" id="UP001149074"/>
    </source>
</evidence>
<feature type="region of interest" description="Disordered" evidence="1">
    <location>
        <begin position="590"/>
        <end position="649"/>
    </location>
</feature>
<reference evidence="2" key="1">
    <citation type="submission" date="2022-11" db="EMBL/GenBank/DDBJ databases">
        <authorList>
            <person name="Petersen C."/>
        </authorList>
    </citation>
    <scope>NUCLEOTIDE SEQUENCE</scope>
    <source>
        <strain evidence="2">IBT 30761</strain>
    </source>
</reference>
<dbReference type="RefSeq" id="XP_056480145.1">
    <property type="nucleotide sequence ID" value="XM_056612921.1"/>
</dbReference>
<protein>
    <submittedName>
        <fullName evidence="2">Uncharacterized protein</fullName>
    </submittedName>
</protein>
<feature type="compositionally biased region" description="Basic and acidic residues" evidence="1">
    <location>
        <begin position="1"/>
        <end position="11"/>
    </location>
</feature>
<feature type="compositionally biased region" description="Polar residues" evidence="1">
    <location>
        <begin position="236"/>
        <end position="246"/>
    </location>
</feature>
<feature type="compositionally biased region" description="Polar residues" evidence="1">
    <location>
        <begin position="616"/>
        <end position="626"/>
    </location>
</feature>
<feature type="compositionally biased region" description="Low complexity" evidence="1">
    <location>
        <begin position="331"/>
        <end position="349"/>
    </location>
</feature>